<dbReference type="Gene3D" id="3.60.10.10">
    <property type="entry name" value="Endonuclease/exonuclease/phosphatase"/>
    <property type="match status" value="1"/>
</dbReference>
<dbReference type="Proteomes" id="UP000325081">
    <property type="component" value="Unassembled WGS sequence"/>
</dbReference>
<feature type="non-terminal residue" evidence="1">
    <location>
        <position position="312"/>
    </location>
</feature>
<proteinExistence type="predicted"/>
<accession>A0A5A7R1D2</accession>
<evidence type="ECO:0000313" key="1">
    <source>
        <dbReference type="EMBL" id="GER51132.1"/>
    </source>
</evidence>
<organism evidence="1 2">
    <name type="scientific">Striga asiatica</name>
    <name type="common">Asiatic witchweed</name>
    <name type="synonym">Buchnera asiatica</name>
    <dbReference type="NCBI Taxonomy" id="4170"/>
    <lineage>
        <taxon>Eukaryota</taxon>
        <taxon>Viridiplantae</taxon>
        <taxon>Streptophyta</taxon>
        <taxon>Embryophyta</taxon>
        <taxon>Tracheophyta</taxon>
        <taxon>Spermatophyta</taxon>
        <taxon>Magnoliopsida</taxon>
        <taxon>eudicotyledons</taxon>
        <taxon>Gunneridae</taxon>
        <taxon>Pentapetalae</taxon>
        <taxon>asterids</taxon>
        <taxon>lamiids</taxon>
        <taxon>Lamiales</taxon>
        <taxon>Orobanchaceae</taxon>
        <taxon>Buchnereae</taxon>
        <taxon>Striga</taxon>
    </lineage>
</organism>
<dbReference type="PANTHER" id="PTHR33710:SF71">
    <property type="entry name" value="ENDONUCLEASE_EXONUCLEASE_PHOSPHATASE DOMAIN-CONTAINING PROTEIN"/>
    <property type="match status" value="1"/>
</dbReference>
<dbReference type="PANTHER" id="PTHR33710">
    <property type="entry name" value="BNAC02G09200D PROTEIN"/>
    <property type="match status" value="1"/>
</dbReference>
<gene>
    <name evidence="1" type="ORF">STAS_28487</name>
</gene>
<evidence type="ECO:0000313" key="2">
    <source>
        <dbReference type="Proteomes" id="UP000325081"/>
    </source>
</evidence>
<reference evidence="2" key="1">
    <citation type="journal article" date="2019" name="Curr. Biol.">
        <title>Genome Sequence of Striga asiatica Provides Insight into the Evolution of Plant Parasitism.</title>
        <authorList>
            <person name="Yoshida S."/>
            <person name="Kim S."/>
            <person name="Wafula E.K."/>
            <person name="Tanskanen J."/>
            <person name="Kim Y.M."/>
            <person name="Honaas L."/>
            <person name="Yang Z."/>
            <person name="Spallek T."/>
            <person name="Conn C.E."/>
            <person name="Ichihashi Y."/>
            <person name="Cheong K."/>
            <person name="Cui S."/>
            <person name="Der J.P."/>
            <person name="Gundlach H."/>
            <person name="Jiao Y."/>
            <person name="Hori C."/>
            <person name="Ishida J.K."/>
            <person name="Kasahara H."/>
            <person name="Kiba T."/>
            <person name="Kim M.S."/>
            <person name="Koo N."/>
            <person name="Laohavisit A."/>
            <person name="Lee Y.H."/>
            <person name="Lumba S."/>
            <person name="McCourt P."/>
            <person name="Mortimer J.C."/>
            <person name="Mutuku J.M."/>
            <person name="Nomura T."/>
            <person name="Sasaki-Sekimoto Y."/>
            <person name="Seto Y."/>
            <person name="Wang Y."/>
            <person name="Wakatake T."/>
            <person name="Sakakibara H."/>
            <person name="Demura T."/>
            <person name="Yamaguchi S."/>
            <person name="Yoneyama K."/>
            <person name="Manabe R.I."/>
            <person name="Nelson D.C."/>
            <person name="Schulman A.H."/>
            <person name="Timko M.P."/>
            <person name="dePamphilis C.W."/>
            <person name="Choi D."/>
            <person name="Shirasu K."/>
        </authorList>
    </citation>
    <scope>NUCLEOTIDE SEQUENCE [LARGE SCALE GENOMIC DNA]</scope>
    <source>
        <strain evidence="2">cv. UVA1</strain>
    </source>
</reference>
<dbReference type="AlphaFoldDB" id="A0A5A7R1D2"/>
<dbReference type="SUPFAM" id="SSF56219">
    <property type="entry name" value="DNase I-like"/>
    <property type="match status" value="1"/>
</dbReference>
<protein>
    <submittedName>
        <fullName evidence="1">UDP-XYL synthase 6</fullName>
    </submittedName>
</protein>
<keyword evidence="2" id="KW-1185">Reference proteome</keyword>
<name>A0A5A7R1D2_STRAF</name>
<dbReference type="InterPro" id="IPR036691">
    <property type="entry name" value="Endo/exonu/phosph_ase_sf"/>
</dbReference>
<sequence>MVIQIIKNQFCFEVEVEDKKGCLQENQEEQWEFLIRAKQKWGDNWVAGGDWNEVLEVDEKRGGRQKSERDLRGFRIGMQDINMTGHRFTWGNNREGEGFIEERIDRFFTSYGWHANHSRASVVNIFRSSSDHHLLLLNNQPDQSSQKKRRFVFDMSGRGDRDSSESFGNPKEWNTNVLVTERIKETKVALLKWSSSFKAECEKRKKQLTTVSYNASWMWRKWMKVRDKHKMGFRVEINNGKNSNIWKIPWIPGTESGIPFRILNIKTLNPDLEDKWCWAFDKNGIFSVSSTYSYLVLQKMREMDVAENNQAN</sequence>
<dbReference type="EMBL" id="BKCP01009515">
    <property type="protein sequence ID" value="GER51132.1"/>
    <property type="molecule type" value="Genomic_DNA"/>
</dbReference>
<dbReference type="OrthoDB" id="851173at2759"/>
<comment type="caution">
    <text evidence="1">The sequence shown here is derived from an EMBL/GenBank/DDBJ whole genome shotgun (WGS) entry which is preliminary data.</text>
</comment>